<feature type="compositionally biased region" description="Low complexity" evidence="1">
    <location>
        <begin position="33"/>
        <end position="46"/>
    </location>
</feature>
<name>A0A2H1W9D5_SPOFR</name>
<sequence>MTQMLRYLAHRYIATQRRGAAPRAARRPPAGRPPAARRTPPRAFAGYSTRPPLTRVPTGVSDVSKASLVVGRATRKRVGGSVVSSGRMRRARTGPSQPTRVPRRLRLPPHLLLHVGLVLSGLG</sequence>
<reference evidence="2" key="1">
    <citation type="submission" date="2016-07" db="EMBL/GenBank/DDBJ databases">
        <authorList>
            <person name="Bretaudeau A."/>
        </authorList>
    </citation>
    <scope>NUCLEOTIDE SEQUENCE</scope>
    <source>
        <strain evidence="2">Rice</strain>
        <tissue evidence="2">Whole body</tissue>
    </source>
</reference>
<proteinExistence type="predicted"/>
<dbReference type="EMBL" id="ODYU01007156">
    <property type="protein sequence ID" value="SOQ49691.1"/>
    <property type="molecule type" value="Genomic_DNA"/>
</dbReference>
<protein>
    <submittedName>
        <fullName evidence="2">SFRICE_017508</fullName>
    </submittedName>
</protein>
<organism evidence="2">
    <name type="scientific">Spodoptera frugiperda</name>
    <name type="common">Fall armyworm</name>
    <dbReference type="NCBI Taxonomy" id="7108"/>
    <lineage>
        <taxon>Eukaryota</taxon>
        <taxon>Metazoa</taxon>
        <taxon>Ecdysozoa</taxon>
        <taxon>Arthropoda</taxon>
        <taxon>Hexapoda</taxon>
        <taxon>Insecta</taxon>
        <taxon>Pterygota</taxon>
        <taxon>Neoptera</taxon>
        <taxon>Endopterygota</taxon>
        <taxon>Lepidoptera</taxon>
        <taxon>Glossata</taxon>
        <taxon>Ditrysia</taxon>
        <taxon>Noctuoidea</taxon>
        <taxon>Noctuidae</taxon>
        <taxon>Amphipyrinae</taxon>
        <taxon>Spodoptera</taxon>
    </lineage>
</organism>
<evidence type="ECO:0000313" key="2">
    <source>
        <dbReference type="EMBL" id="SOQ49691.1"/>
    </source>
</evidence>
<dbReference type="AlphaFoldDB" id="A0A2H1W9D5"/>
<accession>A0A2H1W9D5</accession>
<gene>
    <name evidence="2" type="ORF">SFRICE_017508</name>
</gene>
<evidence type="ECO:0000256" key="1">
    <source>
        <dbReference type="SAM" id="MobiDB-lite"/>
    </source>
</evidence>
<feature type="region of interest" description="Disordered" evidence="1">
    <location>
        <begin position="15"/>
        <end position="59"/>
    </location>
</feature>
<feature type="region of interest" description="Disordered" evidence="1">
    <location>
        <begin position="77"/>
        <end position="103"/>
    </location>
</feature>